<sequence length="60" mass="7023">MNGRLCLLFFTSRTSLFVTNHWVNKSVLPSCFINFVIWVLYTCSIFCIILLLLVNVFNTF</sequence>
<name>A0A5K3ETV0_MESCO</name>
<organism evidence="2">
    <name type="scientific">Mesocestoides corti</name>
    <name type="common">Flatworm</name>
    <dbReference type="NCBI Taxonomy" id="53468"/>
    <lineage>
        <taxon>Eukaryota</taxon>
        <taxon>Metazoa</taxon>
        <taxon>Spiralia</taxon>
        <taxon>Lophotrochozoa</taxon>
        <taxon>Platyhelminthes</taxon>
        <taxon>Cestoda</taxon>
        <taxon>Eucestoda</taxon>
        <taxon>Cyclophyllidea</taxon>
        <taxon>Mesocestoididae</taxon>
        <taxon>Mesocestoides</taxon>
    </lineage>
</organism>
<evidence type="ECO:0000256" key="1">
    <source>
        <dbReference type="SAM" id="Phobius"/>
    </source>
</evidence>
<keyword evidence="1" id="KW-0812">Transmembrane</keyword>
<protein>
    <submittedName>
        <fullName evidence="2">Ovule protein</fullName>
    </submittedName>
</protein>
<dbReference type="AlphaFoldDB" id="A0A5K3ETV0"/>
<keyword evidence="1" id="KW-1133">Transmembrane helix</keyword>
<dbReference type="WBParaSite" id="MCU_002597-RA">
    <property type="protein sequence ID" value="MCU_002597-RA"/>
    <property type="gene ID" value="MCU_002597"/>
</dbReference>
<accession>A0A5K3ETV0</accession>
<reference evidence="2" key="1">
    <citation type="submission" date="2019-11" db="UniProtKB">
        <authorList>
            <consortium name="WormBaseParasite"/>
        </authorList>
    </citation>
    <scope>IDENTIFICATION</scope>
</reference>
<keyword evidence="1" id="KW-0472">Membrane</keyword>
<proteinExistence type="predicted"/>
<feature type="transmembrane region" description="Helical" evidence="1">
    <location>
        <begin position="33"/>
        <end position="57"/>
    </location>
</feature>
<evidence type="ECO:0000313" key="2">
    <source>
        <dbReference type="WBParaSite" id="MCU_002597-RA"/>
    </source>
</evidence>